<dbReference type="RefSeq" id="WP_074770806.1">
    <property type="nucleotide sequence ID" value="NZ_FNKP01000002.1"/>
</dbReference>
<organism evidence="1 2">
    <name type="scientific">Paraburkholderia fungorum</name>
    <dbReference type="NCBI Taxonomy" id="134537"/>
    <lineage>
        <taxon>Bacteria</taxon>
        <taxon>Pseudomonadati</taxon>
        <taxon>Pseudomonadota</taxon>
        <taxon>Betaproteobacteria</taxon>
        <taxon>Burkholderiales</taxon>
        <taxon>Burkholderiaceae</taxon>
        <taxon>Paraburkholderia</taxon>
    </lineage>
</organism>
<sequence>MSSKSRVRKPHQPAMSPLLRALTYSSTSHEPVTSAMLMQSYSALDAFRRGHGSRNLHTTLSRHLLVSQELARLGLGDEFLADIESAHAAMVRLDKHEHDGGLWSLEDSDYARLCTGLAILDGQLSIASLSEIASAEARMIEGLMRSAKVHAIAEAAV</sequence>
<dbReference type="EMBL" id="FNKP01000002">
    <property type="protein sequence ID" value="SDR41894.1"/>
    <property type="molecule type" value="Genomic_DNA"/>
</dbReference>
<evidence type="ECO:0000313" key="2">
    <source>
        <dbReference type="Proteomes" id="UP000183487"/>
    </source>
</evidence>
<gene>
    <name evidence="1" type="ORF">SAMN05443245_5771</name>
</gene>
<accession>A0A1H1IW23</accession>
<dbReference type="AlphaFoldDB" id="A0A1H1IW23"/>
<dbReference type="Proteomes" id="UP000183487">
    <property type="component" value="Unassembled WGS sequence"/>
</dbReference>
<proteinExistence type="predicted"/>
<protein>
    <recommendedName>
        <fullName evidence="3">Fis family transcriptional regulator</fullName>
    </recommendedName>
</protein>
<keyword evidence="2" id="KW-1185">Reference proteome</keyword>
<evidence type="ECO:0008006" key="3">
    <source>
        <dbReference type="Google" id="ProtNLM"/>
    </source>
</evidence>
<evidence type="ECO:0000313" key="1">
    <source>
        <dbReference type="EMBL" id="SDR41894.1"/>
    </source>
</evidence>
<dbReference type="OrthoDB" id="9110913at2"/>
<reference evidence="2" key="1">
    <citation type="submission" date="2016-10" db="EMBL/GenBank/DDBJ databases">
        <authorList>
            <person name="Varghese N."/>
        </authorList>
    </citation>
    <scope>NUCLEOTIDE SEQUENCE [LARGE SCALE GENOMIC DNA]</scope>
    <source>
        <strain evidence="2">GAS106B</strain>
    </source>
</reference>
<name>A0A1H1IW23_9BURK</name>